<proteinExistence type="predicted"/>
<feature type="region of interest" description="Disordered" evidence="1">
    <location>
        <begin position="91"/>
        <end position="117"/>
    </location>
</feature>
<organism evidence="2">
    <name type="scientific">marine sediment metagenome</name>
    <dbReference type="NCBI Taxonomy" id="412755"/>
    <lineage>
        <taxon>unclassified sequences</taxon>
        <taxon>metagenomes</taxon>
        <taxon>ecological metagenomes</taxon>
    </lineage>
</organism>
<accession>A0A0F9VL60</accession>
<evidence type="ECO:0000313" key="2">
    <source>
        <dbReference type="EMBL" id="KKO05831.1"/>
    </source>
</evidence>
<name>A0A0F9VL60_9ZZZZ</name>
<dbReference type="AlphaFoldDB" id="A0A0F9VL60"/>
<protein>
    <submittedName>
        <fullName evidence="2">Uncharacterized protein</fullName>
    </submittedName>
</protein>
<gene>
    <name evidence="2" type="ORF">LCGC14_0074720</name>
</gene>
<reference evidence="2" key="1">
    <citation type="journal article" date="2015" name="Nature">
        <title>Complex archaea that bridge the gap between prokaryotes and eukaryotes.</title>
        <authorList>
            <person name="Spang A."/>
            <person name="Saw J.H."/>
            <person name="Jorgensen S.L."/>
            <person name="Zaremba-Niedzwiedzka K."/>
            <person name="Martijn J."/>
            <person name="Lind A.E."/>
            <person name="van Eijk R."/>
            <person name="Schleper C."/>
            <person name="Guy L."/>
            <person name="Ettema T.J."/>
        </authorList>
    </citation>
    <scope>NUCLEOTIDE SEQUENCE</scope>
</reference>
<sequence>MLQRVIAILFVAAAIGFAWKAWQARDLANELALERSALSQMTDQRDEWLREATEVADQLDEAEQRYRDAEAAIQALQEELAEQAEDYDALRQRIQRSPASDDGDVAPVLRDTLERLP</sequence>
<evidence type="ECO:0000256" key="1">
    <source>
        <dbReference type="SAM" id="MobiDB-lite"/>
    </source>
</evidence>
<dbReference type="EMBL" id="LAZR01000018">
    <property type="protein sequence ID" value="KKO05831.1"/>
    <property type="molecule type" value="Genomic_DNA"/>
</dbReference>
<comment type="caution">
    <text evidence="2">The sequence shown here is derived from an EMBL/GenBank/DDBJ whole genome shotgun (WGS) entry which is preliminary data.</text>
</comment>